<dbReference type="SUPFAM" id="SSF101936">
    <property type="entry name" value="DNA-binding pseudobarrel domain"/>
    <property type="match status" value="4"/>
</dbReference>
<dbReference type="GO" id="GO:0005634">
    <property type="term" value="C:nucleus"/>
    <property type="evidence" value="ECO:0007669"/>
    <property type="project" value="UniProtKB-SubCell"/>
</dbReference>
<dbReference type="CDD" id="cd10017">
    <property type="entry name" value="B3_DNA"/>
    <property type="match status" value="4"/>
</dbReference>
<evidence type="ECO:0000256" key="3">
    <source>
        <dbReference type="ARBA" id="ARBA00023125"/>
    </source>
</evidence>
<dbReference type="PROSITE" id="PS50863">
    <property type="entry name" value="B3"/>
    <property type="match status" value="4"/>
</dbReference>
<dbReference type="EMBL" id="JAVYJV010000017">
    <property type="protein sequence ID" value="KAK4349499.1"/>
    <property type="molecule type" value="Genomic_DNA"/>
</dbReference>
<dbReference type="InterPro" id="IPR039218">
    <property type="entry name" value="REM_fam"/>
</dbReference>
<dbReference type="SMART" id="SM01019">
    <property type="entry name" value="B3"/>
    <property type="match status" value="4"/>
</dbReference>
<evidence type="ECO:0000313" key="7">
    <source>
        <dbReference type="EMBL" id="KAK4349499.1"/>
    </source>
</evidence>
<accession>A0AAE1RCC2</accession>
<dbReference type="PANTHER" id="PTHR31674">
    <property type="entry name" value="B3 DOMAIN-CONTAINING PROTEIN REM-LIKE 3-RELATED"/>
    <property type="match status" value="1"/>
</dbReference>
<organism evidence="7 8">
    <name type="scientific">Anisodus tanguticus</name>
    <dbReference type="NCBI Taxonomy" id="243964"/>
    <lineage>
        <taxon>Eukaryota</taxon>
        <taxon>Viridiplantae</taxon>
        <taxon>Streptophyta</taxon>
        <taxon>Embryophyta</taxon>
        <taxon>Tracheophyta</taxon>
        <taxon>Spermatophyta</taxon>
        <taxon>Magnoliopsida</taxon>
        <taxon>eudicotyledons</taxon>
        <taxon>Gunneridae</taxon>
        <taxon>Pentapetalae</taxon>
        <taxon>asterids</taxon>
        <taxon>lamiids</taxon>
        <taxon>Solanales</taxon>
        <taxon>Solanaceae</taxon>
        <taxon>Solanoideae</taxon>
        <taxon>Hyoscyameae</taxon>
        <taxon>Anisodus</taxon>
    </lineage>
</organism>
<evidence type="ECO:0000259" key="6">
    <source>
        <dbReference type="PROSITE" id="PS50863"/>
    </source>
</evidence>
<comment type="subcellular location">
    <subcellularLocation>
        <location evidence="1">Nucleus</location>
    </subcellularLocation>
</comment>
<evidence type="ECO:0000256" key="2">
    <source>
        <dbReference type="ARBA" id="ARBA00023015"/>
    </source>
</evidence>
<feature type="domain" description="TF-B3" evidence="6">
    <location>
        <begin position="422"/>
        <end position="516"/>
    </location>
</feature>
<dbReference type="InterPro" id="IPR003340">
    <property type="entry name" value="B3_DNA-bd"/>
</dbReference>
<feature type="domain" description="TF-B3" evidence="6">
    <location>
        <begin position="156"/>
        <end position="250"/>
    </location>
</feature>
<feature type="domain" description="TF-B3" evidence="6">
    <location>
        <begin position="301"/>
        <end position="395"/>
    </location>
</feature>
<evidence type="ECO:0000256" key="5">
    <source>
        <dbReference type="ARBA" id="ARBA00023242"/>
    </source>
</evidence>
<keyword evidence="5" id="KW-0539">Nucleus</keyword>
<evidence type="ECO:0000256" key="4">
    <source>
        <dbReference type="ARBA" id="ARBA00023163"/>
    </source>
</evidence>
<feature type="domain" description="TF-B3" evidence="6">
    <location>
        <begin position="24"/>
        <end position="113"/>
    </location>
</feature>
<keyword evidence="3" id="KW-0238">DNA-binding</keyword>
<dbReference type="PANTHER" id="PTHR31674:SF91">
    <property type="entry name" value="B3 DOMAIN-CONTAINING PROTEIN REM10-LIKE ISOFORM X1"/>
    <property type="match status" value="1"/>
</dbReference>
<name>A0AAE1RCC2_9SOLA</name>
<gene>
    <name evidence="7" type="ORF">RND71_032254</name>
</gene>
<evidence type="ECO:0000313" key="8">
    <source>
        <dbReference type="Proteomes" id="UP001291623"/>
    </source>
</evidence>
<dbReference type="Pfam" id="PF02362">
    <property type="entry name" value="B3"/>
    <property type="match status" value="4"/>
</dbReference>
<protein>
    <recommendedName>
        <fullName evidence="6">TF-B3 domain-containing protein</fullName>
    </recommendedName>
</protein>
<dbReference type="AlphaFoldDB" id="A0AAE1RCC2"/>
<reference evidence="7" key="1">
    <citation type="submission" date="2023-12" db="EMBL/GenBank/DDBJ databases">
        <title>Genome assembly of Anisodus tanguticus.</title>
        <authorList>
            <person name="Wang Y.-J."/>
        </authorList>
    </citation>
    <scope>NUCLEOTIDE SEQUENCE</scope>
    <source>
        <strain evidence="7">KB-2021</strain>
        <tissue evidence="7">Leaf</tissue>
    </source>
</reference>
<sequence>MMEHHDTIAFAKAEIFLPLQRRGSMVERRGANAIFRSRKKIPVGFLKYLQGHDHIKHAILKRAGKKWLVKLNGQKLEEGWGKFAEEHDLQLGDLLIFRHEGEMEFEVTIFNVSHCDREYAEYLQEEEKEAHIVEETSKNFKIKEEAATHSPIGQSQFVCTVKVYCLTNGYLRIPSKFARANGLINKECGLIIRDESQKSWNLRIYTSCSQVYIGGRWGEFCAANDLKVGDQLMFQIVTNGEQPIWKFHGGHESKPWKQPLAEMQDKTNPSTVEETSNNSEFKGKAFPHAEVAPHNPIGPSHFECTIRPYCISKGYLRLPKQFAMANGLINKKCGLIIRDQRQRSWNFRLATYNSIVHILGGWSEFRVANDLKEGDYMMFEVVANGEKPIWKFHEKPNTSIKSSIKASFHAKAAVHKHFGHSRFVCTIRPYCLTYGYLCLPKQFALENGLIDKKYDLIIRDERERPWNLILRPFGDSVCIRGGWHKFRDTYCLKEGDRIMFEVVTDGEKPIWKFHGKVSGEDVSNIEQ</sequence>
<dbReference type="GO" id="GO:0003677">
    <property type="term" value="F:DNA binding"/>
    <property type="evidence" value="ECO:0007669"/>
    <property type="project" value="UniProtKB-KW"/>
</dbReference>
<evidence type="ECO:0000256" key="1">
    <source>
        <dbReference type="ARBA" id="ARBA00004123"/>
    </source>
</evidence>
<dbReference type="InterPro" id="IPR015300">
    <property type="entry name" value="DNA-bd_pseudobarrel_sf"/>
</dbReference>
<dbReference type="Proteomes" id="UP001291623">
    <property type="component" value="Unassembled WGS sequence"/>
</dbReference>
<proteinExistence type="predicted"/>
<keyword evidence="8" id="KW-1185">Reference proteome</keyword>
<dbReference type="Gene3D" id="2.40.330.10">
    <property type="entry name" value="DNA-binding pseudobarrel domain"/>
    <property type="match status" value="4"/>
</dbReference>
<keyword evidence="4" id="KW-0804">Transcription</keyword>
<keyword evidence="2" id="KW-0805">Transcription regulation</keyword>
<comment type="caution">
    <text evidence="7">The sequence shown here is derived from an EMBL/GenBank/DDBJ whole genome shotgun (WGS) entry which is preliminary data.</text>
</comment>